<evidence type="ECO:0000256" key="2">
    <source>
        <dbReference type="ARBA" id="ARBA00023015"/>
    </source>
</evidence>
<evidence type="ECO:0000313" key="8">
    <source>
        <dbReference type="Proteomes" id="UP000087766"/>
    </source>
</evidence>
<feature type="domain" description="Myb-like" evidence="7">
    <location>
        <begin position="37"/>
        <end position="93"/>
    </location>
</feature>
<dbReference type="OrthoDB" id="691673at2759"/>
<dbReference type="PANTHER" id="PTHR21654">
    <property type="entry name" value="FI21293P1"/>
    <property type="match status" value="1"/>
</dbReference>
<dbReference type="Pfam" id="PF13837">
    <property type="entry name" value="Myb_DNA-bind_4"/>
    <property type="match status" value="1"/>
</dbReference>
<dbReference type="Proteomes" id="UP000087766">
    <property type="component" value="Chromosome 9"/>
</dbReference>
<keyword evidence="2" id="KW-0805">Transcription regulation</keyword>
<dbReference type="FunFam" id="1.10.10.60:FF:000032">
    <property type="entry name" value="Zinc finger and SCAN domain-containing 20"/>
    <property type="match status" value="1"/>
</dbReference>
<accession>A0A1S3VCP4</accession>
<dbReference type="GO" id="GO:0005634">
    <property type="term" value="C:nucleus"/>
    <property type="evidence" value="ECO:0007669"/>
    <property type="project" value="UniProtKB-SubCell"/>
</dbReference>
<keyword evidence="8" id="KW-1185">Reference proteome</keyword>
<evidence type="ECO:0000259" key="7">
    <source>
        <dbReference type="PROSITE" id="PS50090"/>
    </source>
</evidence>
<dbReference type="STRING" id="3916.A0A1S3VCP4"/>
<dbReference type="Gene3D" id="1.10.10.60">
    <property type="entry name" value="Homeodomain-like"/>
    <property type="match status" value="1"/>
</dbReference>
<evidence type="ECO:0000256" key="3">
    <source>
        <dbReference type="ARBA" id="ARBA00023125"/>
    </source>
</evidence>
<reference evidence="8" key="1">
    <citation type="journal article" date="2014" name="Nat. Commun.">
        <title>Genome sequence of mungbean and insights into evolution within Vigna species.</title>
        <authorList>
            <person name="Kang Y.J."/>
            <person name="Kim S.K."/>
            <person name="Kim M.Y."/>
            <person name="Lestari P."/>
            <person name="Kim K.H."/>
            <person name="Ha B.K."/>
            <person name="Jun T.H."/>
            <person name="Hwang W.J."/>
            <person name="Lee T."/>
            <person name="Lee J."/>
            <person name="Shim S."/>
            <person name="Yoon M.Y."/>
            <person name="Jang Y.E."/>
            <person name="Han K.S."/>
            <person name="Taeprayoon P."/>
            <person name="Yoon N."/>
            <person name="Somta P."/>
            <person name="Tanya P."/>
            <person name="Kim K.S."/>
            <person name="Gwag J.G."/>
            <person name="Moon J.K."/>
            <person name="Lee Y.H."/>
            <person name="Park B.S."/>
            <person name="Bombarely A."/>
            <person name="Doyle J.J."/>
            <person name="Jackson S.A."/>
            <person name="Schafleitner R."/>
            <person name="Srinives P."/>
            <person name="Varshney R.K."/>
            <person name="Lee S.H."/>
        </authorList>
    </citation>
    <scope>NUCLEOTIDE SEQUENCE [LARGE SCALE GENOMIC DNA]</scope>
    <source>
        <strain evidence="8">cv. VC1973A</strain>
    </source>
</reference>
<dbReference type="PROSITE" id="PS50090">
    <property type="entry name" value="MYB_LIKE"/>
    <property type="match status" value="1"/>
</dbReference>
<evidence type="ECO:0000256" key="6">
    <source>
        <dbReference type="SAM" id="MobiDB-lite"/>
    </source>
</evidence>
<dbReference type="InterPro" id="IPR001005">
    <property type="entry name" value="SANT/Myb"/>
</dbReference>
<evidence type="ECO:0000313" key="9">
    <source>
        <dbReference type="RefSeq" id="XP_014516035.1"/>
    </source>
</evidence>
<name>A0A1S3VCP4_VIGRR</name>
<keyword evidence="3" id="KW-0238">DNA-binding</keyword>
<feature type="compositionally biased region" description="Acidic residues" evidence="6">
    <location>
        <begin position="147"/>
        <end position="158"/>
    </location>
</feature>
<feature type="compositionally biased region" description="Basic residues" evidence="6">
    <location>
        <begin position="1"/>
        <end position="11"/>
    </location>
</feature>
<feature type="region of interest" description="Disordered" evidence="6">
    <location>
        <begin position="134"/>
        <end position="183"/>
    </location>
</feature>
<dbReference type="CDD" id="cd12203">
    <property type="entry name" value="GT1"/>
    <property type="match status" value="1"/>
</dbReference>
<evidence type="ECO:0000256" key="1">
    <source>
        <dbReference type="ARBA" id="ARBA00004123"/>
    </source>
</evidence>
<organism evidence="8 9">
    <name type="scientific">Vigna radiata var. radiata</name>
    <name type="common">Mung bean</name>
    <name type="synonym">Phaseolus aureus</name>
    <dbReference type="NCBI Taxonomy" id="3916"/>
    <lineage>
        <taxon>Eukaryota</taxon>
        <taxon>Viridiplantae</taxon>
        <taxon>Streptophyta</taxon>
        <taxon>Embryophyta</taxon>
        <taxon>Tracheophyta</taxon>
        <taxon>Spermatophyta</taxon>
        <taxon>Magnoliopsida</taxon>
        <taxon>eudicotyledons</taxon>
        <taxon>Gunneridae</taxon>
        <taxon>Pentapetalae</taxon>
        <taxon>rosids</taxon>
        <taxon>fabids</taxon>
        <taxon>Fabales</taxon>
        <taxon>Fabaceae</taxon>
        <taxon>Papilionoideae</taxon>
        <taxon>50 kb inversion clade</taxon>
        <taxon>NPAAA clade</taxon>
        <taxon>indigoferoid/millettioid clade</taxon>
        <taxon>Phaseoleae</taxon>
        <taxon>Vigna</taxon>
    </lineage>
</organism>
<dbReference type="GO" id="GO:0006355">
    <property type="term" value="P:regulation of DNA-templated transcription"/>
    <property type="evidence" value="ECO:0007669"/>
    <property type="project" value="UniProtKB-ARBA"/>
</dbReference>
<sequence length="274" mass="32542">MEGHHLHRHHGQQQQQQRLQPQNTSANVDATDRFPQWSIQETKEFLVIRAELDQTFMETKRNKQLWEVISTRMKEKGYHRSAEQCKCKWKNLVTRYKGFETMEQEATRQQFPFYNEFSAIFTARMQRMLWAEAEGGSKKNKGTQLSSDEEEDGYEESAEAGGGRKKKKAKIASGGGGGGGNSLNSLKEILEEFMRQQMQIEAQWMEAFEARENERRLKEMEWRQAMEVLENERIMMEERWREREEQRRIREEARAEKRDALITALLNKLERQEM</sequence>
<dbReference type="AlphaFoldDB" id="A0A1S3VCP4"/>
<comment type="subcellular location">
    <subcellularLocation>
        <location evidence="1">Nucleus</location>
    </subcellularLocation>
</comment>
<feature type="region of interest" description="Disordered" evidence="6">
    <location>
        <begin position="1"/>
        <end position="26"/>
    </location>
</feature>
<evidence type="ECO:0000256" key="4">
    <source>
        <dbReference type="ARBA" id="ARBA00023163"/>
    </source>
</evidence>
<proteinExistence type="predicted"/>
<dbReference type="KEGG" id="vra:106773798"/>
<protein>
    <submittedName>
        <fullName evidence="9">Trihelix transcription factor GT-3b</fullName>
    </submittedName>
</protein>
<dbReference type="RefSeq" id="XP_014516035.1">
    <property type="nucleotide sequence ID" value="XM_014660549.2"/>
</dbReference>
<gene>
    <name evidence="9" type="primary">LOC106773798</name>
</gene>
<reference evidence="9" key="2">
    <citation type="submission" date="2025-08" db="UniProtKB">
        <authorList>
            <consortium name="RefSeq"/>
        </authorList>
    </citation>
    <scope>IDENTIFICATION</scope>
    <source>
        <tissue evidence="9">Leaf</tissue>
    </source>
</reference>
<keyword evidence="4" id="KW-0804">Transcription</keyword>
<dbReference type="GeneID" id="106773798"/>
<dbReference type="InterPro" id="IPR044822">
    <property type="entry name" value="Myb_DNA-bind_4"/>
</dbReference>
<dbReference type="GO" id="GO:0003677">
    <property type="term" value="F:DNA binding"/>
    <property type="evidence" value="ECO:0007669"/>
    <property type="project" value="UniProtKB-KW"/>
</dbReference>
<dbReference type="PANTHER" id="PTHR21654:SF85">
    <property type="entry name" value="TRANSCRIPTION FACTOR MYB FAMILY-RELATED"/>
    <property type="match status" value="1"/>
</dbReference>
<evidence type="ECO:0000256" key="5">
    <source>
        <dbReference type="ARBA" id="ARBA00023242"/>
    </source>
</evidence>
<keyword evidence="5" id="KW-0539">Nucleus</keyword>